<dbReference type="PANTHER" id="PTHR34220:SF7">
    <property type="entry name" value="SENSOR HISTIDINE KINASE YPDA"/>
    <property type="match status" value="1"/>
</dbReference>
<reference evidence="3 4" key="1">
    <citation type="submission" date="2020-01" db="EMBL/GenBank/DDBJ databases">
        <title>Genome analysis.</title>
        <authorList>
            <person name="Wu S."/>
            <person name="Wang G."/>
        </authorList>
    </citation>
    <scope>NUCLEOTIDE SEQUENCE [LARGE SCALE GENOMIC DNA]</scope>
    <source>
        <strain evidence="3 4">SYL130</strain>
    </source>
</reference>
<feature type="transmembrane region" description="Helical" evidence="1">
    <location>
        <begin position="12"/>
        <end position="32"/>
    </location>
</feature>
<evidence type="ECO:0000313" key="4">
    <source>
        <dbReference type="Proteomes" id="UP000753802"/>
    </source>
</evidence>
<organism evidence="3 4">
    <name type="scientific">Sediminibacterium roseum</name>
    <dbReference type="NCBI Taxonomy" id="1978412"/>
    <lineage>
        <taxon>Bacteria</taxon>
        <taxon>Pseudomonadati</taxon>
        <taxon>Bacteroidota</taxon>
        <taxon>Chitinophagia</taxon>
        <taxon>Chitinophagales</taxon>
        <taxon>Chitinophagaceae</taxon>
        <taxon>Sediminibacterium</taxon>
    </lineage>
</organism>
<keyword evidence="1" id="KW-0812">Transmembrane</keyword>
<evidence type="ECO:0000313" key="3">
    <source>
        <dbReference type="EMBL" id="NCI50788.1"/>
    </source>
</evidence>
<keyword evidence="4" id="KW-1185">Reference proteome</keyword>
<feature type="transmembrane region" description="Helical" evidence="1">
    <location>
        <begin position="44"/>
        <end position="64"/>
    </location>
</feature>
<dbReference type="InterPro" id="IPR036890">
    <property type="entry name" value="HATPase_C_sf"/>
</dbReference>
<comment type="caution">
    <text evidence="3">The sequence shown here is derived from an EMBL/GenBank/DDBJ whole genome shotgun (WGS) entry which is preliminary data.</text>
</comment>
<dbReference type="Pfam" id="PF06580">
    <property type="entry name" value="His_kinase"/>
    <property type="match status" value="1"/>
</dbReference>
<feature type="transmembrane region" description="Helical" evidence="1">
    <location>
        <begin position="111"/>
        <end position="136"/>
    </location>
</feature>
<feature type="transmembrane region" description="Helical" evidence="1">
    <location>
        <begin position="71"/>
        <end position="91"/>
    </location>
</feature>
<evidence type="ECO:0000259" key="2">
    <source>
        <dbReference type="Pfam" id="PF06580"/>
    </source>
</evidence>
<evidence type="ECO:0000256" key="1">
    <source>
        <dbReference type="SAM" id="Phobius"/>
    </source>
</evidence>
<dbReference type="Gene3D" id="3.30.565.10">
    <property type="entry name" value="Histidine kinase-like ATPase, C-terminal domain"/>
    <property type="match status" value="1"/>
</dbReference>
<dbReference type="Proteomes" id="UP000753802">
    <property type="component" value="Unassembled WGS sequence"/>
</dbReference>
<protein>
    <recommendedName>
        <fullName evidence="2">Signal transduction histidine kinase internal region domain-containing protein</fullName>
    </recommendedName>
</protein>
<accession>A0ABW9ZXL3</accession>
<name>A0ABW9ZXL3_9BACT</name>
<dbReference type="EMBL" id="JAACJS010000015">
    <property type="protein sequence ID" value="NCI50788.1"/>
    <property type="molecule type" value="Genomic_DNA"/>
</dbReference>
<feature type="domain" description="Signal transduction histidine kinase internal region" evidence="2">
    <location>
        <begin position="153"/>
        <end position="228"/>
    </location>
</feature>
<dbReference type="InterPro" id="IPR050640">
    <property type="entry name" value="Bact_2-comp_sensor_kinase"/>
</dbReference>
<dbReference type="PANTHER" id="PTHR34220">
    <property type="entry name" value="SENSOR HISTIDINE KINASE YPDA"/>
    <property type="match status" value="1"/>
</dbReference>
<sequence length="338" mass="39041">MAMRRKPLSLAFIQWIIWIVLFAIHVLSLLPYDPLLQSMLYSSISISIYLLIIYGNGSFLLPALYDKGHKVVYILLVAILIPVVAFLRFYINFYIYNTYFAEKPTPFRWSLVTSSLITVILVYISSVLFNIAINFFRLKQKQEQLQKRHTETELNLLKAQVQPHFLFNTLNNIYFVAQRESPATALLLEQLSQIMRYFVDEAPKDRISLSAELSFIKSYIELEKMRMRYPLQVSIREEIPDGVLVPPMLLIPLVENVFKHGVDKLRSDNFISMQLSVQNERLIVVVENPVVPSASPVNQNGTGLRNLNSRLKLLFDKDYSLQTDTEGPVFHAQLNIPL</sequence>
<proteinExistence type="predicted"/>
<keyword evidence="1" id="KW-1133">Transmembrane helix</keyword>
<keyword evidence="1" id="KW-0472">Membrane</keyword>
<gene>
    <name evidence="3" type="ORF">GWC95_12690</name>
</gene>
<dbReference type="InterPro" id="IPR010559">
    <property type="entry name" value="Sig_transdc_His_kin_internal"/>
</dbReference>
<dbReference type="RefSeq" id="WP_161819100.1">
    <property type="nucleotide sequence ID" value="NZ_JAACJS010000015.1"/>
</dbReference>